<dbReference type="Proteomes" id="UP000199134">
    <property type="component" value="Unassembled WGS sequence"/>
</dbReference>
<evidence type="ECO:0000259" key="1">
    <source>
        <dbReference type="Pfam" id="PF08291"/>
    </source>
</evidence>
<dbReference type="Gene3D" id="3.30.1380.10">
    <property type="match status" value="1"/>
</dbReference>
<name>A0A1H0KAW1_9BACT</name>
<dbReference type="InterPro" id="IPR013230">
    <property type="entry name" value="Peptidase_M15A_C"/>
</dbReference>
<dbReference type="EMBL" id="FNIW01000024">
    <property type="protein sequence ID" value="SDO52910.1"/>
    <property type="molecule type" value="Genomic_DNA"/>
</dbReference>
<feature type="domain" description="Peptidase M15A C-terminal" evidence="1">
    <location>
        <begin position="9"/>
        <end position="101"/>
    </location>
</feature>
<proteinExistence type="predicted"/>
<dbReference type="AlphaFoldDB" id="A0A1H0KAW1"/>
<gene>
    <name evidence="2" type="ORF">SAMN04487900_12435</name>
</gene>
<accession>A0A1H0KAW1</accession>
<dbReference type="SUPFAM" id="SSF55166">
    <property type="entry name" value="Hedgehog/DD-peptidase"/>
    <property type="match status" value="1"/>
</dbReference>
<protein>
    <submittedName>
        <fullName evidence="2">Peptidase M15</fullName>
    </submittedName>
</protein>
<comment type="caution">
    <text evidence="2">The sequence shown here is derived from an EMBL/GenBank/DDBJ whole genome shotgun (WGS) entry which is preliminary data.</text>
</comment>
<dbReference type="OrthoDB" id="5242612at2"/>
<sequence length="191" mass="21734">MNSNIYLSPHFKLNEFTKSRTARQHGIDNAPPPEAVENLRALCIHTLEPLREALGLPIIITSGYRCKVLNERITHHSDSSQHMQGEAADFVVQGAKFKDQSSKFKVQGSKINALTGSSKIKVQGENRRELLIKAFRTIILNDDIDFDQLIIYPSFIHVSYTSRDKNRHRITKANGHGHYRALTREEALELM</sequence>
<dbReference type="InterPro" id="IPR009045">
    <property type="entry name" value="Zn_M74/Hedgehog-like"/>
</dbReference>
<evidence type="ECO:0000313" key="3">
    <source>
        <dbReference type="Proteomes" id="UP000199134"/>
    </source>
</evidence>
<organism evidence="2 3">
    <name type="scientific">Prevotella communis</name>
    <dbReference type="NCBI Taxonomy" id="2913614"/>
    <lineage>
        <taxon>Bacteria</taxon>
        <taxon>Pseudomonadati</taxon>
        <taxon>Bacteroidota</taxon>
        <taxon>Bacteroidia</taxon>
        <taxon>Bacteroidales</taxon>
        <taxon>Prevotellaceae</taxon>
        <taxon>Prevotella</taxon>
    </lineage>
</organism>
<evidence type="ECO:0000313" key="2">
    <source>
        <dbReference type="EMBL" id="SDO52910.1"/>
    </source>
</evidence>
<reference evidence="3" key="1">
    <citation type="submission" date="2016-10" db="EMBL/GenBank/DDBJ databases">
        <authorList>
            <person name="de Groot N.N."/>
        </authorList>
    </citation>
    <scope>NUCLEOTIDE SEQUENCE [LARGE SCALE GENOMIC DNA]</scope>
    <source>
        <strain evidence="3">BP1-145</strain>
    </source>
</reference>
<dbReference type="RefSeq" id="WP_091854874.1">
    <property type="nucleotide sequence ID" value="NZ_FNIW01000024.1"/>
</dbReference>
<dbReference type="Pfam" id="PF08291">
    <property type="entry name" value="Peptidase_M15_3"/>
    <property type="match status" value="1"/>
</dbReference>